<dbReference type="AlphaFoldDB" id="A0A160TV05"/>
<evidence type="ECO:0000256" key="3">
    <source>
        <dbReference type="ARBA" id="ARBA00022801"/>
    </source>
</evidence>
<keyword evidence="4" id="KW-0862">Zinc</keyword>
<comment type="similarity">
    <text evidence="1">Belongs to the metallo-beta-lactamase superfamily.</text>
</comment>
<dbReference type="EMBL" id="CZRL01000120">
    <property type="protein sequence ID" value="CUS55135.1"/>
    <property type="molecule type" value="Genomic_DNA"/>
</dbReference>
<dbReference type="GO" id="GO:0046872">
    <property type="term" value="F:metal ion binding"/>
    <property type="evidence" value="ECO:0007669"/>
    <property type="project" value="UniProtKB-KW"/>
</dbReference>
<dbReference type="SUPFAM" id="SSF56281">
    <property type="entry name" value="Metallo-hydrolase/oxidoreductase"/>
    <property type="match status" value="1"/>
</dbReference>
<dbReference type="Gene3D" id="3.60.15.10">
    <property type="entry name" value="Ribonuclease Z/Hydroxyacylglutathione hydrolase-like"/>
    <property type="match status" value="1"/>
</dbReference>
<accession>A0A160TV05</accession>
<dbReference type="SMART" id="SM00849">
    <property type="entry name" value="Lactamase_B"/>
    <property type="match status" value="1"/>
</dbReference>
<evidence type="ECO:0000256" key="1">
    <source>
        <dbReference type="ARBA" id="ARBA00007749"/>
    </source>
</evidence>
<protein>
    <submittedName>
        <fullName evidence="6">Beta-lactamase-like</fullName>
    </submittedName>
</protein>
<dbReference type="GO" id="GO:0016787">
    <property type="term" value="F:hydrolase activity"/>
    <property type="evidence" value="ECO:0007669"/>
    <property type="project" value="UniProtKB-KW"/>
</dbReference>
<feature type="domain" description="Metallo-beta-lactamase" evidence="5">
    <location>
        <begin position="59"/>
        <end position="269"/>
    </location>
</feature>
<proteinExistence type="inferred from homology"/>
<evidence type="ECO:0000256" key="2">
    <source>
        <dbReference type="ARBA" id="ARBA00022723"/>
    </source>
</evidence>
<reference evidence="6" key="1">
    <citation type="submission" date="2015-10" db="EMBL/GenBank/DDBJ databases">
        <authorList>
            <person name="Gilbert D.G."/>
        </authorList>
    </citation>
    <scope>NUCLEOTIDE SEQUENCE</scope>
</reference>
<keyword evidence="3" id="KW-0378">Hydrolase</keyword>
<sequence length="294" mass="33491">MSTRSRKLGGLEIFRVLELVTPFSAFDFFPETTEEDWAPHRHWLEPDAMDPKTGKLKLPIQSYVVRTTHHTILIDGCVGNDKSRENRPHWHLKSDTTYLAALAAHGLDPADIDFVLCTHLHSDHVGWNTRLESGRWVPTFPNARYVFSKQEVELWRDVGHEKFSRTPYEDSVLPIIEAGRAELVANDYALDDEVSLEPTPGHTPGHVAISLKSKGAAAVMCGDLMHSPVQCLYPEWTAWPDWDAEQAKQTRRTFLDRYCESDTLICTAHFPLPSAGHIIRAEEAYRFVYDEPGW</sequence>
<evidence type="ECO:0000259" key="5">
    <source>
        <dbReference type="SMART" id="SM00849"/>
    </source>
</evidence>
<dbReference type="InterPro" id="IPR001279">
    <property type="entry name" value="Metallo-B-lactamas"/>
</dbReference>
<dbReference type="InterPro" id="IPR051013">
    <property type="entry name" value="MBL_superfamily_lactonases"/>
</dbReference>
<dbReference type="PANTHER" id="PTHR42978">
    <property type="entry name" value="QUORUM-QUENCHING LACTONASE YTNP-RELATED-RELATED"/>
    <property type="match status" value="1"/>
</dbReference>
<dbReference type="InterPro" id="IPR036866">
    <property type="entry name" value="RibonucZ/Hydroxyglut_hydro"/>
</dbReference>
<evidence type="ECO:0000313" key="6">
    <source>
        <dbReference type="EMBL" id="CUS55135.1"/>
    </source>
</evidence>
<keyword evidence="2" id="KW-0479">Metal-binding</keyword>
<evidence type="ECO:0000256" key="4">
    <source>
        <dbReference type="ARBA" id="ARBA00022833"/>
    </source>
</evidence>
<name>A0A160TV05_9ZZZZ</name>
<dbReference type="Pfam" id="PF00753">
    <property type="entry name" value="Lactamase_B"/>
    <property type="match status" value="1"/>
</dbReference>
<organism evidence="6">
    <name type="scientific">hydrothermal vent metagenome</name>
    <dbReference type="NCBI Taxonomy" id="652676"/>
    <lineage>
        <taxon>unclassified sequences</taxon>
        <taxon>metagenomes</taxon>
        <taxon>ecological metagenomes</taxon>
    </lineage>
</organism>
<gene>
    <name evidence="6" type="ORF">MGWOODY_XGa2203</name>
</gene>
<dbReference type="PANTHER" id="PTHR42978:SF6">
    <property type="entry name" value="QUORUM-QUENCHING LACTONASE YTNP-RELATED"/>
    <property type="match status" value="1"/>
</dbReference>
<dbReference type="CDD" id="cd16277">
    <property type="entry name" value="metallo-hydrolase-like_MBL-fold"/>
    <property type="match status" value="1"/>
</dbReference>